<evidence type="ECO:0000256" key="1">
    <source>
        <dbReference type="SAM" id="MobiDB-lite"/>
    </source>
</evidence>
<sequence length="246" mass="27665">MTVLSNRIKDAFEQIHATEQMKDTAYSCLQKRIDGRAKRPLLRLRPLAAVCLLLFLFAGSGSWYLWTKPVSYLSVDINPSVELSLNRFNRVTSAEGKNRDGILILQDITLKGRNYIDAVELLVESDSMQAYLKNDPSLTFTVASPRAGELLEGLENSVVSTEYKGTCRQADMESVHIAHECGMSLGKYQAYVRLSGYDKTVTQEECRKMTMHQLLDRLSEYEDIDGGTPCDGHQGENSRHKKGRGH</sequence>
<name>A0AAW5F8F3_CLOSY</name>
<evidence type="ECO:0000259" key="3">
    <source>
        <dbReference type="Pfam" id="PF23750"/>
    </source>
</evidence>
<accession>A0AAW5F8F3</accession>
<dbReference type="Proteomes" id="UP001300871">
    <property type="component" value="Unassembled WGS sequence"/>
</dbReference>
<reference evidence="5" key="2">
    <citation type="submission" date="2023-01" db="EMBL/GenBank/DDBJ databases">
        <title>Human gut microbiome strain richness.</title>
        <authorList>
            <person name="Chen-Liaw A."/>
        </authorList>
    </citation>
    <scope>NUCLEOTIDE SEQUENCE</scope>
    <source>
        <strain evidence="5">B1_m1001713B170214d0_201011</strain>
    </source>
</reference>
<proteinExistence type="predicted"/>
<keyword evidence="2" id="KW-0472">Membrane</keyword>
<dbReference type="AlphaFoldDB" id="A0AAW5F8F3"/>
<evidence type="ECO:0000313" key="6">
    <source>
        <dbReference type="Proteomes" id="UP001203136"/>
    </source>
</evidence>
<feature type="transmembrane region" description="Helical" evidence="2">
    <location>
        <begin position="46"/>
        <end position="66"/>
    </location>
</feature>
<feature type="region of interest" description="Disordered" evidence="1">
    <location>
        <begin position="226"/>
        <end position="246"/>
    </location>
</feature>
<evidence type="ECO:0000256" key="2">
    <source>
        <dbReference type="SAM" id="Phobius"/>
    </source>
</evidence>
<dbReference type="EMBL" id="JAQLGM010000081">
    <property type="protein sequence ID" value="MDB2002595.1"/>
    <property type="molecule type" value="Genomic_DNA"/>
</dbReference>
<dbReference type="EMBL" id="JAINVB010000001">
    <property type="protein sequence ID" value="MCK0088022.1"/>
    <property type="molecule type" value="Genomic_DNA"/>
</dbReference>
<evidence type="ECO:0000313" key="5">
    <source>
        <dbReference type="EMBL" id="MDB2002595.1"/>
    </source>
</evidence>
<comment type="caution">
    <text evidence="4">The sequence shown here is derived from an EMBL/GenBank/DDBJ whole genome shotgun (WGS) entry which is preliminary data.</text>
</comment>
<dbReference type="Proteomes" id="UP001203136">
    <property type="component" value="Unassembled WGS sequence"/>
</dbReference>
<gene>
    <name evidence="4" type="ORF">K5I21_19535</name>
    <name evidence="5" type="ORF">PM006_20545</name>
</gene>
<feature type="domain" description="Anti-sigma factor RsgI-like middle" evidence="3">
    <location>
        <begin position="70"/>
        <end position="191"/>
    </location>
</feature>
<protein>
    <recommendedName>
        <fullName evidence="3">Anti-sigma factor RsgI-like middle domain-containing protein</fullName>
    </recommendedName>
</protein>
<organism evidence="4 6">
    <name type="scientific">Clostridium symbiosum</name>
    <name type="common">Bacteroides symbiosus</name>
    <dbReference type="NCBI Taxonomy" id="1512"/>
    <lineage>
        <taxon>Bacteria</taxon>
        <taxon>Bacillati</taxon>
        <taxon>Bacillota</taxon>
        <taxon>Clostridia</taxon>
        <taxon>Lachnospirales</taxon>
        <taxon>Lachnospiraceae</taxon>
        <taxon>Otoolea</taxon>
    </lineage>
</organism>
<keyword evidence="2" id="KW-0812">Transmembrane</keyword>
<dbReference type="Pfam" id="PF23750">
    <property type="entry name" value="RsgI_M"/>
    <property type="match status" value="1"/>
</dbReference>
<dbReference type="InterPro" id="IPR055431">
    <property type="entry name" value="RsgI_M"/>
</dbReference>
<evidence type="ECO:0000313" key="4">
    <source>
        <dbReference type="EMBL" id="MCK0088022.1"/>
    </source>
</evidence>
<keyword evidence="2" id="KW-1133">Transmembrane helix</keyword>
<reference evidence="4" key="1">
    <citation type="journal article" date="2022" name="Cell Host Microbe">
        <title>Colonization of the live biotherapeutic product VE303 and modulation of the microbiota and metabolites in healthy volunteers.</title>
        <authorList>
            <person name="Dsouza M."/>
            <person name="Menon R."/>
            <person name="Crossette E."/>
            <person name="Bhattarai S.K."/>
            <person name="Schneider J."/>
            <person name="Kim Y.G."/>
            <person name="Reddy S."/>
            <person name="Caballero S."/>
            <person name="Felix C."/>
            <person name="Cornacchione L."/>
            <person name="Hendrickson J."/>
            <person name="Watson A.R."/>
            <person name="Minot S.S."/>
            <person name="Greenfield N."/>
            <person name="Schopf L."/>
            <person name="Szabady R."/>
            <person name="Patarroyo J."/>
            <person name="Smith W."/>
            <person name="Harrison P."/>
            <person name="Kuijper E.J."/>
            <person name="Kelly C.P."/>
            <person name="Olle B."/>
            <person name="Bobilev D."/>
            <person name="Silber J.L."/>
            <person name="Bucci V."/>
            <person name="Roberts B."/>
            <person name="Faith J."/>
            <person name="Norman J.M."/>
        </authorList>
    </citation>
    <scope>NUCLEOTIDE SEQUENCE</scope>
    <source>
        <strain evidence="4">VE303-04</strain>
    </source>
</reference>
<dbReference type="RefSeq" id="WP_227072851.1">
    <property type="nucleotide sequence ID" value="NZ_CABHNX010000054.1"/>
</dbReference>